<dbReference type="Pfam" id="PF13176">
    <property type="entry name" value="TPR_7"/>
    <property type="match status" value="1"/>
</dbReference>
<feature type="topological domain" description="Cytoplasmic" evidence="2">
    <location>
        <begin position="23"/>
        <end position="396"/>
    </location>
</feature>
<dbReference type="GO" id="GO:0009898">
    <property type="term" value="C:cytoplasmic side of plasma membrane"/>
    <property type="evidence" value="ECO:0007669"/>
    <property type="project" value="UniProtKB-UniRule"/>
</dbReference>
<dbReference type="NCBIfam" id="NF008757">
    <property type="entry name" value="PRK11788.1-5"/>
    <property type="match status" value="1"/>
</dbReference>
<comment type="similarity">
    <text evidence="2">Belongs to the LapB family.</text>
</comment>
<dbReference type="GO" id="GO:0005506">
    <property type="term" value="F:iron ion binding"/>
    <property type="evidence" value="ECO:0007669"/>
    <property type="project" value="UniProtKB-UniRule"/>
</dbReference>
<feature type="binding site" evidence="2">
    <location>
        <position position="381"/>
    </location>
    <ligand>
        <name>Fe cation</name>
        <dbReference type="ChEBI" id="CHEBI:24875"/>
    </ligand>
</feature>
<dbReference type="InterPro" id="IPR011990">
    <property type="entry name" value="TPR-like_helical_dom_sf"/>
</dbReference>
<reference evidence="5" key="2">
    <citation type="submission" date="2023-08" db="EMBL/GenBank/DDBJ databases">
        <authorList>
            <person name="Luo J."/>
        </authorList>
    </citation>
    <scope>NUCLEOTIDE SEQUENCE</scope>
    <source>
        <strain evidence="5">DSM 25064</strain>
    </source>
</reference>
<feature type="binding site" evidence="2">
    <location>
        <position position="378"/>
    </location>
    <ligand>
        <name>Fe cation</name>
        <dbReference type="ChEBI" id="CHEBI:24875"/>
    </ligand>
</feature>
<protein>
    <recommendedName>
        <fullName evidence="2">Lipopolysaccharide assembly protein B</fullName>
    </recommendedName>
</protein>
<keyword evidence="2" id="KW-0677">Repeat</keyword>
<dbReference type="Pfam" id="PF13432">
    <property type="entry name" value="TPR_16"/>
    <property type="match status" value="1"/>
</dbReference>
<evidence type="ECO:0000256" key="1">
    <source>
        <dbReference type="ARBA" id="ARBA00022723"/>
    </source>
</evidence>
<gene>
    <name evidence="2 5" type="primary">lapB</name>
    <name evidence="5" type="ORF">Q8A57_01975</name>
</gene>
<sequence>MYELTYAVPLILLSALCWYAGYLYGVRRGRAKEASSQLAQHYFQGINFLLNEQPDQAIDTFIRSVDVTPATLETHLALGNIMRQRGETERAIRVHQNLLSRPNLTGQQLRQARLELGRDFLKAGLFDRAERLFLDLVDDESGGFRQSSLLHLIDIYRHEKEWEKAIRAASMMDKKRFGRTPEGLGIEQANFCCELALRAMAGGDLLEARGHLKSALKFNRNSSRASMLWGKLEGLANNHSLALKRYLAVPDQQPEFLTEILSPVRDCYQALEDKSGLLRQLSGWLEKYPSASLLNMVAEEIAVQQGDEAAISFLGDYLERHPSLKGLNALLGFYWPSEGAVGRHLELFKHTLSALIERNPAYRCIQCGFKGSHLHWLCPQCQHWETVRPLRGIEGE</sequence>
<keyword evidence="2" id="KW-0997">Cell inner membrane</keyword>
<feature type="domain" description="LapB rubredoxin metal binding" evidence="4">
    <location>
        <begin position="362"/>
        <end position="389"/>
    </location>
</feature>
<comment type="caution">
    <text evidence="5">The sequence shown here is derived from an EMBL/GenBank/DDBJ whole genome shotgun (WGS) entry which is preliminary data.</text>
</comment>
<keyword evidence="2" id="KW-0802">TPR repeat</keyword>
<keyword evidence="2 3" id="KW-1133">Transmembrane helix</keyword>
<dbReference type="RefSeq" id="WP_305169241.1">
    <property type="nucleotide sequence ID" value="NZ_JAUUUU010000001.1"/>
</dbReference>
<dbReference type="Gene3D" id="1.25.40.10">
    <property type="entry name" value="Tetratricopeptide repeat domain"/>
    <property type="match status" value="1"/>
</dbReference>
<keyword evidence="1 2" id="KW-0479">Metal-binding</keyword>
<dbReference type="EMBL" id="JAUUUU010000001">
    <property type="protein sequence ID" value="MDP1519731.1"/>
    <property type="molecule type" value="Genomic_DNA"/>
</dbReference>
<evidence type="ECO:0000256" key="2">
    <source>
        <dbReference type="HAMAP-Rule" id="MF_00994"/>
    </source>
</evidence>
<keyword evidence="2 3" id="KW-0472">Membrane</keyword>
<evidence type="ECO:0000256" key="3">
    <source>
        <dbReference type="SAM" id="Phobius"/>
    </source>
</evidence>
<proteinExistence type="inferred from homology"/>
<comment type="subcellular location">
    <subcellularLocation>
        <location evidence="2">Cell inner membrane</location>
        <topology evidence="2">Single-pass membrane protein</topology>
        <orientation evidence="2">Cytoplasmic side</orientation>
    </subcellularLocation>
</comment>
<evidence type="ECO:0000313" key="6">
    <source>
        <dbReference type="Proteomes" id="UP001178354"/>
    </source>
</evidence>
<dbReference type="Pfam" id="PF18073">
    <property type="entry name" value="Zn_ribbon_LapB"/>
    <property type="match status" value="1"/>
</dbReference>
<feature type="binding site" evidence="2">
    <location>
        <position position="367"/>
    </location>
    <ligand>
        <name>Fe cation</name>
        <dbReference type="ChEBI" id="CHEBI:24875"/>
    </ligand>
</feature>
<keyword evidence="6" id="KW-1185">Reference proteome</keyword>
<dbReference type="InterPro" id="IPR041166">
    <property type="entry name" value="Rubredoxin_2"/>
</dbReference>
<keyword evidence="2" id="KW-0408">Iron</keyword>
<feature type="transmembrane region" description="Helical" evidence="3">
    <location>
        <begin position="6"/>
        <end position="25"/>
    </location>
</feature>
<evidence type="ECO:0000313" key="5">
    <source>
        <dbReference type="EMBL" id="MDP1519731.1"/>
    </source>
</evidence>
<dbReference type="InterPro" id="IPR030865">
    <property type="entry name" value="LapB"/>
</dbReference>
<dbReference type="HAMAP" id="MF_00994">
    <property type="entry name" value="LPS_assembly_LapB"/>
    <property type="match status" value="1"/>
</dbReference>
<organism evidence="5 6">
    <name type="scientific">Porticoccus litoralis</name>
    <dbReference type="NCBI Taxonomy" id="434086"/>
    <lineage>
        <taxon>Bacteria</taxon>
        <taxon>Pseudomonadati</taxon>
        <taxon>Pseudomonadota</taxon>
        <taxon>Gammaproteobacteria</taxon>
        <taxon>Cellvibrionales</taxon>
        <taxon>Porticoccaceae</taxon>
        <taxon>Porticoccus</taxon>
    </lineage>
</organism>
<reference evidence="5" key="1">
    <citation type="journal article" date="2010" name="Int. J. Syst. Evol. Microbiol.">
        <title>Porticoccus litoralis gen. nov., sp. nov., a gammaproteobacterium isolated from the Yellow Sea.</title>
        <authorList>
            <person name="Oh H.M."/>
            <person name="Kim H."/>
            <person name="Kim K.M."/>
            <person name="Min G.S."/>
            <person name="Cho J.C."/>
        </authorList>
    </citation>
    <scope>NUCLEOTIDE SEQUENCE</scope>
    <source>
        <strain evidence="5">DSM 25064</strain>
    </source>
</reference>
<dbReference type="InterPro" id="IPR019734">
    <property type="entry name" value="TPR_rpt"/>
</dbReference>
<dbReference type="AlphaFoldDB" id="A0AAW8B1R0"/>
<evidence type="ECO:0000259" key="4">
    <source>
        <dbReference type="Pfam" id="PF18073"/>
    </source>
</evidence>
<comment type="function">
    <text evidence="2">Modulates cellular lipopolysaccharide (LPS) levels by regulating LpxC, which is involved in lipid A biosynthesis. May act by modulating the proteolytic activity of FtsH towards LpxC. May also coordinate assembly of proteins involved in LPS synthesis at the plasma membrane.</text>
</comment>
<feature type="binding site" evidence="2">
    <location>
        <position position="364"/>
    </location>
    <ligand>
        <name>Fe cation</name>
        <dbReference type="ChEBI" id="CHEBI:24875"/>
    </ligand>
</feature>
<dbReference type="GO" id="GO:0046890">
    <property type="term" value="P:regulation of lipid biosynthetic process"/>
    <property type="evidence" value="ECO:0007669"/>
    <property type="project" value="UniProtKB-UniRule"/>
</dbReference>
<name>A0AAW8B1R0_9GAMM</name>
<keyword evidence="2" id="KW-1003">Cell membrane</keyword>
<dbReference type="GO" id="GO:0008653">
    <property type="term" value="P:lipopolysaccharide metabolic process"/>
    <property type="evidence" value="ECO:0007669"/>
    <property type="project" value="InterPro"/>
</dbReference>
<keyword evidence="2 3" id="KW-0812">Transmembrane</keyword>
<accession>A0AAW8B1R0</accession>
<dbReference type="Proteomes" id="UP001178354">
    <property type="component" value="Unassembled WGS sequence"/>
</dbReference>
<dbReference type="SUPFAM" id="SSF48452">
    <property type="entry name" value="TPR-like"/>
    <property type="match status" value="1"/>
</dbReference>